<proteinExistence type="predicted"/>
<dbReference type="EMBL" id="OIVN01004390">
    <property type="protein sequence ID" value="SPD17075.1"/>
    <property type="molecule type" value="Genomic_DNA"/>
</dbReference>
<comment type="subcellular location">
    <subcellularLocation>
        <location evidence="1">Cell membrane</location>
        <topology evidence="1">Multi-pass membrane protein</topology>
    </subcellularLocation>
</comment>
<reference evidence="6" key="1">
    <citation type="submission" date="2018-02" db="EMBL/GenBank/DDBJ databases">
        <authorList>
            <person name="Cohen D.B."/>
            <person name="Kent A.D."/>
        </authorList>
    </citation>
    <scope>NUCLEOTIDE SEQUENCE</scope>
</reference>
<name>A0A2N9HYC6_FAGSY</name>
<keyword evidence="5" id="KW-0472">Membrane</keyword>
<organism evidence="6">
    <name type="scientific">Fagus sylvatica</name>
    <name type="common">Beechnut</name>
    <dbReference type="NCBI Taxonomy" id="28930"/>
    <lineage>
        <taxon>Eukaryota</taxon>
        <taxon>Viridiplantae</taxon>
        <taxon>Streptophyta</taxon>
        <taxon>Embryophyta</taxon>
        <taxon>Tracheophyta</taxon>
        <taxon>Spermatophyta</taxon>
        <taxon>Magnoliopsida</taxon>
        <taxon>eudicotyledons</taxon>
        <taxon>Gunneridae</taxon>
        <taxon>Pentapetalae</taxon>
        <taxon>rosids</taxon>
        <taxon>fabids</taxon>
        <taxon>Fagales</taxon>
        <taxon>Fagaceae</taxon>
        <taxon>Fagus</taxon>
    </lineage>
</organism>
<keyword evidence="2" id="KW-1003">Cell membrane</keyword>
<evidence type="ECO:0000256" key="5">
    <source>
        <dbReference type="ARBA" id="ARBA00023136"/>
    </source>
</evidence>
<evidence type="ECO:0000256" key="4">
    <source>
        <dbReference type="ARBA" id="ARBA00022989"/>
    </source>
</evidence>
<dbReference type="PANTHER" id="PTHR30509:SF34">
    <property type="entry name" value="F3L24.34 PROTEIN"/>
    <property type="match status" value="1"/>
</dbReference>
<evidence type="ECO:0000256" key="2">
    <source>
        <dbReference type="ARBA" id="ARBA00022475"/>
    </source>
</evidence>
<evidence type="ECO:0000313" key="6">
    <source>
        <dbReference type="EMBL" id="SPD17075.1"/>
    </source>
</evidence>
<dbReference type="PANTHER" id="PTHR30509">
    <property type="entry name" value="P-HYDROXYBENZOIC ACID EFFLUX PUMP SUBUNIT-RELATED"/>
    <property type="match status" value="1"/>
</dbReference>
<sequence>MSDATLGDPKKFLACYLHYNSGNPLYTELVAIEPARLTNSLAAVAVAVALKAFVVALPESTHLMSKRIEFGQIVIVYVQAVTHGAQTGIIKHLINVASSTALELWLLS</sequence>
<gene>
    <name evidence="6" type="ORF">FSB_LOCUS44957</name>
</gene>
<dbReference type="GO" id="GO:0005886">
    <property type="term" value="C:plasma membrane"/>
    <property type="evidence" value="ECO:0007669"/>
    <property type="project" value="UniProtKB-SubCell"/>
</dbReference>
<protein>
    <submittedName>
        <fullName evidence="6">Uncharacterized protein</fullName>
    </submittedName>
</protein>
<keyword evidence="4" id="KW-1133">Transmembrane helix</keyword>
<evidence type="ECO:0000256" key="3">
    <source>
        <dbReference type="ARBA" id="ARBA00022692"/>
    </source>
</evidence>
<dbReference type="AlphaFoldDB" id="A0A2N9HYC6"/>
<evidence type="ECO:0000256" key="1">
    <source>
        <dbReference type="ARBA" id="ARBA00004651"/>
    </source>
</evidence>
<keyword evidence="3" id="KW-0812">Transmembrane</keyword>
<accession>A0A2N9HYC6</accession>